<sequence>MFKQRHWLWLLFISFACSFASKADVQSVTASIDKNPVMLDEAITLTVTAQGDAERNAFDSSALLSDFVVGRTSVSSQTSIVNFTSSQTTTWNTTLFPRKVGDFTIPAFTIEGQRSAPIKVKVIPVQQGEDAPARDYYVTTEVNHDSVYLQQQLRYTVKLYLASQIERGSLQSPELENAQIQQLGDDKQYTELVNGRRYQVVERNFAILPQQSGTFTISGPVFSGEVMAPNTNQRFGFFNRTKSINRVGPDLTIEVKPIPTSVDYHWLPSDFVELDQEWQSQEFVVGEPITRTLTLTAVGVVEEQLPEIEQIYPPDFKLYPDQANSATAERDNRLVVQRTESVAMIPTKAGDYIIPEVRVPWFNVKTGKTEVATLPSKTVTVAPAAGQAPAPKTPPVAAPVPAPETANQPAGADSTVVPPPAQAGFDRFHLGLLILWLVTLTGWALTWFKRKNAAPAKPAGQPLNTAQAVTAQQLINTIQSADIGTIQQSLNQWLAQFNAARRWHIRQQIKPEVDAMMASAYAANAGDWDRTGLAGKLKQLVATQKQKDGALTPLYPTT</sequence>
<feature type="compositionally biased region" description="Pro residues" evidence="1">
    <location>
        <begin position="391"/>
        <end position="402"/>
    </location>
</feature>
<dbReference type="Pfam" id="PF13584">
    <property type="entry name" value="BatD"/>
    <property type="match status" value="2"/>
</dbReference>
<organism evidence="4 5">
    <name type="scientific">Alteromonas gilva</name>
    <dbReference type="NCBI Taxonomy" id="2987522"/>
    <lineage>
        <taxon>Bacteria</taxon>
        <taxon>Pseudomonadati</taxon>
        <taxon>Pseudomonadota</taxon>
        <taxon>Gammaproteobacteria</taxon>
        <taxon>Alteromonadales</taxon>
        <taxon>Alteromonadaceae</taxon>
        <taxon>Alteromonas/Salinimonas group</taxon>
        <taxon>Alteromonas</taxon>
    </lineage>
</organism>
<evidence type="ECO:0000256" key="1">
    <source>
        <dbReference type="SAM" id="MobiDB-lite"/>
    </source>
</evidence>
<evidence type="ECO:0000256" key="3">
    <source>
        <dbReference type="SAM" id="SignalP"/>
    </source>
</evidence>
<keyword evidence="2" id="KW-0812">Transmembrane</keyword>
<dbReference type="PROSITE" id="PS51257">
    <property type="entry name" value="PROKAR_LIPOPROTEIN"/>
    <property type="match status" value="1"/>
</dbReference>
<evidence type="ECO:0000313" key="4">
    <source>
        <dbReference type="EMBL" id="MDC8831583.1"/>
    </source>
</evidence>
<name>A0ABT5L403_9ALTE</name>
<evidence type="ECO:0000256" key="2">
    <source>
        <dbReference type="SAM" id="Phobius"/>
    </source>
</evidence>
<dbReference type="PANTHER" id="PTHR40940:SF1">
    <property type="entry name" value="PROTEIN BATD"/>
    <property type="match status" value="1"/>
</dbReference>
<feature type="transmembrane region" description="Helical" evidence="2">
    <location>
        <begin position="428"/>
        <end position="448"/>
    </location>
</feature>
<dbReference type="InterPro" id="IPR025738">
    <property type="entry name" value="BatD"/>
</dbReference>
<keyword evidence="5" id="KW-1185">Reference proteome</keyword>
<gene>
    <name evidence="4" type="ORF">OIK42_12515</name>
</gene>
<feature type="chain" id="PRO_5047295019" evidence="3">
    <location>
        <begin position="24"/>
        <end position="558"/>
    </location>
</feature>
<keyword evidence="2" id="KW-1133">Transmembrane helix</keyword>
<keyword evidence="3" id="KW-0732">Signal</keyword>
<accession>A0ABT5L403</accession>
<proteinExistence type="predicted"/>
<feature type="region of interest" description="Disordered" evidence="1">
    <location>
        <begin position="383"/>
        <end position="414"/>
    </location>
</feature>
<dbReference type="Proteomes" id="UP001218788">
    <property type="component" value="Unassembled WGS sequence"/>
</dbReference>
<reference evidence="4 5" key="1">
    <citation type="submission" date="2022-10" db="EMBL/GenBank/DDBJ databases">
        <title>Alteromonas sp. chi3 Genome sequencing.</title>
        <authorList>
            <person name="Park S."/>
        </authorList>
    </citation>
    <scope>NUCLEOTIDE SEQUENCE [LARGE SCALE GENOMIC DNA]</scope>
    <source>
        <strain evidence="5">chi3</strain>
    </source>
</reference>
<feature type="signal peptide" evidence="3">
    <location>
        <begin position="1"/>
        <end position="23"/>
    </location>
</feature>
<dbReference type="EMBL" id="JAQQXP010000001">
    <property type="protein sequence ID" value="MDC8831583.1"/>
    <property type="molecule type" value="Genomic_DNA"/>
</dbReference>
<dbReference type="RefSeq" id="WP_273640973.1">
    <property type="nucleotide sequence ID" value="NZ_JAQQXP010000001.1"/>
</dbReference>
<comment type="caution">
    <text evidence="4">The sequence shown here is derived from an EMBL/GenBank/DDBJ whole genome shotgun (WGS) entry which is preliminary data.</text>
</comment>
<keyword evidence="2" id="KW-0472">Membrane</keyword>
<evidence type="ECO:0000313" key="5">
    <source>
        <dbReference type="Proteomes" id="UP001218788"/>
    </source>
</evidence>
<dbReference type="PANTHER" id="PTHR40940">
    <property type="entry name" value="PROTEIN BATD-RELATED"/>
    <property type="match status" value="1"/>
</dbReference>
<protein>
    <submittedName>
        <fullName evidence="4">BatD family protein</fullName>
    </submittedName>
</protein>